<dbReference type="EMBL" id="CAVMJV010000153">
    <property type="protein sequence ID" value="CAK5115265.1"/>
    <property type="molecule type" value="Genomic_DNA"/>
</dbReference>
<name>A0ACB1B2R8_MELEN</name>
<comment type="caution">
    <text evidence="1">The sequence shown here is derived from an EMBL/GenBank/DDBJ whole genome shotgun (WGS) entry which is preliminary data.</text>
</comment>
<protein>
    <submittedName>
        <fullName evidence="1">Uncharacterized protein</fullName>
    </submittedName>
</protein>
<gene>
    <name evidence="1" type="ORF">MENTE1834_LOCUS45554</name>
</gene>
<evidence type="ECO:0000313" key="2">
    <source>
        <dbReference type="Proteomes" id="UP001497535"/>
    </source>
</evidence>
<evidence type="ECO:0000313" key="1">
    <source>
        <dbReference type="EMBL" id="CAK5115265.1"/>
    </source>
</evidence>
<organism evidence="1 2">
    <name type="scientific">Meloidogyne enterolobii</name>
    <name type="common">Root-knot nematode worm</name>
    <name type="synonym">Meloidogyne mayaguensis</name>
    <dbReference type="NCBI Taxonomy" id="390850"/>
    <lineage>
        <taxon>Eukaryota</taxon>
        <taxon>Metazoa</taxon>
        <taxon>Ecdysozoa</taxon>
        <taxon>Nematoda</taxon>
        <taxon>Chromadorea</taxon>
        <taxon>Rhabditida</taxon>
        <taxon>Tylenchina</taxon>
        <taxon>Tylenchomorpha</taxon>
        <taxon>Tylenchoidea</taxon>
        <taxon>Meloidogynidae</taxon>
        <taxon>Meloidogyninae</taxon>
        <taxon>Meloidogyne</taxon>
    </lineage>
</organism>
<keyword evidence="2" id="KW-1185">Reference proteome</keyword>
<proteinExistence type="predicted"/>
<dbReference type="Proteomes" id="UP001497535">
    <property type="component" value="Unassembled WGS sequence"/>
</dbReference>
<sequence>MLLLSLLIRKVERGKRVRASGCKLHKYPRLLYYQTQYNVGCGKCPEGFLYTCFTCKTRFCNTHHDLLNAFKCGESINGKYTDHKVRDCYANKCFISVDLLKGKTEEVALEKYTKQGCGECPKGAGQCRTCTKNQCNTKDFYQEMRYCWKNDNEVVECSKTANKKCYYAYSYDKKGGGK</sequence>
<reference evidence="1" key="1">
    <citation type="submission" date="2023-11" db="EMBL/GenBank/DDBJ databases">
        <authorList>
            <person name="Poullet M."/>
        </authorList>
    </citation>
    <scope>NUCLEOTIDE SEQUENCE</scope>
    <source>
        <strain evidence="1">E1834</strain>
    </source>
</reference>
<accession>A0ACB1B2R8</accession>